<reference evidence="1" key="2">
    <citation type="submission" date="2022-01" db="EMBL/GenBank/DDBJ databases">
        <authorList>
            <person name="Yamashiro T."/>
            <person name="Shiraishi A."/>
            <person name="Satake H."/>
            <person name="Nakayama K."/>
        </authorList>
    </citation>
    <scope>NUCLEOTIDE SEQUENCE</scope>
</reference>
<dbReference type="Proteomes" id="UP001151760">
    <property type="component" value="Unassembled WGS sequence"/>
</dbReference>
<proteinExistence type="predicted"/>
<name>A0ABQ4XMP7_9ASTR</name>
<evidence type="ECO:0000313" key="1">
    <source>
        <dbReference type="EMBL" id="GJS66136.1"/>
    </source>
</evidence>
<evidence type="ECO:0000313" key="2">
    <source>
        <dbReference type="Proteomes" id="UP001151760"/>
    </source>
</evidence>
<gene>
    <name evidence="1" type="ORF">Tco_0680700</name>
</gene>
<protein>
    <submittedName>
        <fullName evidence="1">Uncharacterized protein</fullName>
    </submittedName>
</protein>
<comment type="caution">
    <text evidence="1">The sequence shown here is derived from an EMBL/GenBank/DDBJ whole genome shotgun (WGS) entry which is preliminary data.</text>
</comment>
<organism evidence="1 2">
    <name type="scientific">Tanacetum coccineum</name>
    <dbReference type="NCBI Taxonomy" id="301880"/>
    <lineage>
        <taxon>Eukaryota</taxon>
        <taxon>Viridiplantae</taxon>
        <taxon>Streptophyta</taxon>
        <taxon>Embryophyta</taxon>
        <taxon>Tracheophyta</taxon>
        <taxon>Spermatophyta</taxon>
        <taxon>Magnoliopsida</taxon>
        <taxon>eudicotyledons</taxon>
        <taxon>Gunneridae</taxon>
        <taxon>Pentapetalae</taxon>
        <taxon>asterids</taxon>
        <taxon>campanulids</taxon>
        <taxon>Asterales</taxon>
        <taxon>Asteraceae</taxon>
        <taxon>Asteroideae</taxon>
        <taxon>Anthemideae</taxon>
        <taxon>Anthemidinae</taxon>
        <taxon>Tanacetum</taxon>
    </lineage>
</organism>
<keyword evidence="2" id="KW-1185">Reference proteome</keyword>
<reference evidence="1" key="1">
    <citation type="journal article" date="2022" name="Int. J. Mol. Sci.">
        <title>Draft Genome of Tanacetum Coccineum: Genomic Comparison of Closely Related Tanacetum-Family Plants.</title>
        <authorList>
            <person name="Yamashiro T."/>
            <person name="Shiraishi A."/>
            <person name="Nakayama K."/>
            <person name="Satake H."/>
        </authorList>
    </citation>
    <scope>NUCLEOTIDE SEQUENCE</scope>
</reference>
<sequence length="179" mass="20432">MTQYHWVLRDDYDSEGDENSTSLPEFESFHVDYPDSRDSTIDVVDDIPVDVPNIFPTHPTLHMDFDFIPSHNDLGSDLDISSHSGDRNKIYDPGIYIEVKSTRFLATLSLVINTLLPFSFENKDKVFNHGVLASKEKSPPSSSHQAFKASKLFHHNISMLIHEDNTPNLGVRHPYFYPP</sequence>
<dbReference type="EMBL" id="BQNB010009628">
    <property type="protein sequence ID" value="GJS66136.1"/>
    <property type="molecule type" value="Genomic_DNA"/>
</dbReference>
<accession>A0ABQ4XMP7</accession>